<evidence type="ECO:0000256" key="4">
    <source>
        <dbReference type="PROSITE-ProRule" id="PRU00317"/>
    </source>
</evidence>
<dbReference type="InterPro" id="IPR001313">
    <property type="entry name" value="Pumilio_RNA-bd_rpt"/>
</dbReference>
<keyword evidence="1" id="KW-0677">Repeat</keyword>
<name>A0AA88VRW1_9ASTE</name>
<proteinExistence type="predicted"/>
<feature type="repeat" description="Pumilio" evidence="4">
    <location>
        <begin position="450"/>
        <end position="486"/>
    </location>
</feature>
<evidence type="ECO:0000259" key="5">
    <source>
        <dbReference type="PROSITE" id="PS50303"/>
    </source>
</evidence>
<dbReference type="PROSITE" id="PS50303">
    <property type="entry name" value="PUM_HD"/>
    <property type="match status" value="1"/>
</dbReference>
<dbReference type="InterPro" id="IPR011989">
    <property type="entry name" value="ARM-like"/>
</dbReference>
<gene>
    <name evidence="6" type="ORF">RJ639_011635</name>
</gene>
<feature type="repeat" description="Pumilio" evidence="4">
    <location>
        <begin position="339"/>
        <end position="375"/>
    </location>
</feature>
<organism evidence="6 7">
    <name type="scientific">Escallonia herrerae</name>
    <dbReference type="NCBI Taxonomy" id="1293975"/>
    <lineage>
        <taxon>Eukaryota</taxon>
        <taxon>Viridiplantae</taxon>
        <taxon>Streptophyta</taxon>
        <taxon>Embryophyta</taxon>
        <taxon>Tracheophyta</taxon>
        <taxon>Spermatophyta</taxon>
        <taxon>Magnoliopsida</taxon>
        <taxon>eudicotyledons</taxon>
        <taxon>Gunneridae</taxon>
        <taxon>Pentapetalae</taxon>
        <taxon>asterids</taxon>
        <taxon>campanulids</taxon>
        <taxon>Escalloniales</taxon>
        <taxon>Escalloniaceae</taxon>
        <taxon>Escallonia</taxon>
    </lineage>
</organism>
<dbReference type="Gene3D" id="1.25.10.10">
    <property type="entry name" value="Leucine-rich Repeat Variant"/>
    <property type="match status" value="1"/>
</dbReference>
<evidence type="ECO:0000313" key="6">
    <source>
        <dbReference type="EMBL" id="KAK3012334.1"/>
    </source>
</evidence>
<keyword evidence="3" id="KW-0694">RNA-binding</keyword>
<dbReference type="PANTHER" id="PTHR12537:SF129">
    <property type="entry name" value="PUMILIO HOMOLOG 15-LIKE"/>
    <property type="match status" value="1"/>
</dbReference>
<dbReference type="GO" id="GO:0006417">
    <property type="term" value="P:regulation of translation"/>
    <property type="evidence" value="ECO:0007669"/>
    <property type="project" value="UniProtKB-KW"/>
</dbReference>
<feature type="domain" description="PUM-HD" evidence="5">
    <location>
        <begin position="282"/>
        <end position="610"/>
    </location>
</feature>
<dbReference type="EMBL" id="JAVXUP010001386">
    <property type="protein sequence ID" value="KAK3012334.1"/>
    <property type="molecule type" value="Genomic_DNA"/>
</dbReference>
<reference evidence="6" key="1">
    <citation type="submission" date="2022-12" db="EMBL/GenBank/DDBJ databases">
        <title>Draft genome assemblies for two species of Escallonia (Escalloniales).</title>
        <authorList>
            <person name="Chanderbali A."/>
            <person name="Dervinis C."/>
            <person name="Anghel I."/>
            <person name="Soltis D."/>
            <person name="Soltis P."/>
            <person name="Zapata F."/>
        </authorList>
    </citation>
    <scope>NUCLEOTIDE SEQUENCE</scope>
    <source>
        <strain evidence="6">UCBG64.0493</strain>
        <tissue evidence="6">Leaf</tissue>
    </source>
</reference>
<feature type="repeat" description="Pumilio" evidence="4">
    <location>
        <begin position="303"/>
        <end position="338"/>
    </location>
</feature>
<feature type="repeat" description="Pumilio" evidence="4">
    <location>
        <begin position="510"/>
        <end position="545"/>
    </location>
</feature>
<dbReference type="InterPro" id="IPR033712">
    <property type="entry name" value="Pumilio_RNA-bd"/>
</dbReference>
<dbReference type="CDD" id="cd07920">
    <property type="entry name" value="Pumilio"/>
    <property type="match status" value="1"/>
</dbReference>
<feature type="repeat" description="Pumilio" evidence="4">
    <location>
        <begin position="546"/>
        <end position="585"/>
    </location>
</feature>
<evidence type="ECO:0000313" key="7">
    <source>
        <dbReference type="Proteomes" id="UP001188597"/>
    </source>
</evidence>
<protein>
    <recommendedName>
        <fullName evidence="5">PUM-HD domain-containing protein</fullName>
    </recommendedName>
</protein>
<accession>A0AA88VRW1</accession>
<dbReference type="PROSITE" id="PS50302">
    <property type="entry name" value="PUM"/>
    <property type="match status" value="5"/>
</dbReference>
<evidence type="ECO:0000256" key="2">
    <source>
        <dbReference type="ARBA" id="ARBA00022845"/>
    </source>
</evidence>
<keyword evidence="7" id="KW-1185">Reference proteome</keyword>
<dbReference type="SUPFAM" id="SSF48371">
    <property type="entry name" value="ARM repeat"/>
    <property type="match status" value="1"/>
</dbReference>
<sequence length="610" mass="67966">MERGEDNGFDWTMLNPNLGNYSSSSSDNTIRNYSPTYEPSNGYDLPAENYRFQISQPEMVNPLYLSSDAVPLNPSFPDTVCDGFSRLNFSTPSHQSRFVAPPPSLCSDAVGAGAFLRGNPLNIGSSVDMGFAPATLDLQRLRVQSAVGGQMGLYMQQQRLDSDMATQNQNGVMATQNRNRVMATQNRNSEPDYGFVCNMYNGGQRSLFPAMNSRVPTKIRAPTNPNGSRLSYDFVDEVPPNNSNRNGYCTLQNSPSRGRGISCNINGTQSENPSILISSLYDSDNNLSMRSKQRPSFAIDLGDLEGKMSVWAKDQYGCLFLQKKVEEGKPEDIELIFSELKDHIGELMVDQFGNYLIQKLFELCNEEQMTQILISVIRDDHSLKNICHDTHGTSAMQKFLEHLTTHDQRSLVVAVLSGITVDLTKSTQGHHVIEHCLKFFSDESISHILDVVAANCLEIATDKSGCCVLQKCVTHVQGEPRHLLVEEIILNALYLLGMKIPNVTEDILAQLAGNYVALAKNKYGSNVVERCLKESNDDQITQIIEELIRSPKNFLTVVQDPYGNYVVQSALSVSKGSDQYPEMVKILQQHYPFIHRHPHGKRVLAWSRGG</sequence>
<dbReference type="GO" id="GO:0005737">
    <property type="term" value="C:cytoplasm"/>
    <property type="evidence" value="ECO:0007669"/>
    <property type="project" value="TreeGrafter"/>
</dbReference>
<dbReference type="GO" id="GO:0003729">
    <property type="term" value="F:mRNA binding"/>
    <property type="evidence" value="ECO:0007669"/>
    <property type="project" value="TreeGrafter"/>
</dbReference>
<dbReference type="Proteomes" id="UP001188597">
    <property type="component" value="Unassembled WGS sequence"/>
</dbReference>
<dbReference type="Pfam" id="PF00806">
    <property type="entry name" value="PUF"/>
    <property type="match status" value="7"/>
</dbReference>
<evidence type="ECO:0000256" key="3">
    <source>
        <dbReference type="ARBA" id="ARBA00022884"/>
    </source>
</evidence>
<dbReference type="SMART" id="SM00025">
    <property type="entry name" value="Pumilio"/>
    <property type="match status" value="7"/>
</dbReference>
<dbReference type="InterPro" id="IPR033133">
    <property type="entry name" value="PUM-HD"/>
</dbReference>
<evidence type="ECO:0000256" key="1">
    <source>
        <dbReference type="ARBA" id="ARBA00022737"/>
    </source>
</evidence>
<dbReference type="PANTHER" id="PTHR12537">
    <property type="entry name" value="RNA BINDING PROTEIN PUMILIO-RELATED"/>
    <property type="match status" value="1"/>
</dbReference>
<keyword evidence="2" id="KW-0810">Translation regulation</keyword>
<dbReference type="AlphaFoldDB" id="A0AA88VRW1"/>
<comment type="caution">
    <text evidence="6">The sequence shown here is derived from an EMBL/GenBank/DDBJ whole genome shotgun (WGS) entry which is preliminary data.</text>
</comment>
<dbReference type="InterPro" id="IPR016024">
    <property type="entry name" value="ARM-type_fold"/>
</dbReference>